<dbReference type="Pfam" id="PF01513">
    <property type="entry name" value="NAD_kinase"/>
    <property type="match status" value="1"/>
</dbReference>
<feature type="binding site" evidence="6">
    <location>
        <begin position="139"/>
        <end position="140"/>
    </location>
    <ligand>
        <name>NAD(+)</name>
        <dbReference type="ChEBI" id="CHEBI:57540"/>
    </ligand>
</feature>
<dbReference type="HAMAP" id="MF_00361">
    <property type="entry name" value="NAD_kinase"/>
    <property type="match status" value="1"/>
</dbReference>
<feature type="binding site" evidence="6">
    <location>
        <position position="150"/>
    </location>
    <ligand>
        <name>NAD(+)</name>
        <dbReference type="ChEBI" id="CHEBI:57540"/>
    </ligand>
</feature>
<comment type="function">
    <text evidence="6">Involved in the regulation of the intracellular balance of NAD and NADP, and is a key enzyme in the biosynthesis of NADP. Catalyzes specifically the phosphorylation on 2'-hydroxyl of the adenosine moiety of NAD to yield NADP.</text>
</comment>
<feature type="active site" description="Proton acceptor" evidence="6">
    <location>
        <position position="68"/>
    </location>
</feature>
<dbReference type="SUPFAM" id="SSF111331">
    <property type="entry name" value="NAD kinase/diacylglycerol kinase-like"/>
    <property type="match status" value="1"/>
</dbReference>
<dbReference type="GO" id="GO:0005737">
    <property type="term" value="C:cytoplasm"/>
    <property type="evidence" value="ECO:0007669"/>
    <property type="project" value="UniProtKB-SubCell"/>
</dbReference>
<name>A0A366I597_9FIRM</name>
<proteinExistence type="inferred from homology"/>
<dbReference type="InterPro" id="IPR002504">
    <property type="entry name" value="NADK"/>
</dbReference>
<dbReference type="InterPro" id="IPR017438">
    <property type="entry name" value="ATP-NAD_kinase_N"/>
</dbReference>
<keyword evidence="2 6" id="KW-0418">Kinase</keyword>
<comment type="cofactor">
    <cofactor evidence="6">
        <name>a divalent metal cation</name>
        <dbReference type="ChEBI" id="CHEBI:60240"/>
    </cofactor>
</comment>
<dbReference type="Gene3D" id="2.60.200.30">
    <property type="entry name" value="Probable inorganic polyphosphate/atp-NAD kinase, domain 2"/>
    <property type="match status" value="1"/>
</dbReference>
<dbReference type="InterPro" id="IPR016064">
    <property type="entry name" value="NAD/diacylglycerol_kinase_sf"/>
</dbReference>
<evidence type="ECO:0000313" key="8">
    <source>
        <dbReference type="Proteomes" id="UP000253490"/>
    </source>
</evidence>
<protein>
    <recommendedName>
        <fullName evidence="6">NAD kinase</fullName>
        <ecNumber evidence="6">2.7.1.23</ecNumber>
    </recommendedName>
    <alternativeName>
        <fullName evidence="6">ATP-dependent NAD kinase</fullName>
    </alternativeName>
</protein>
<dbReference type="EC" id="2.7.1.23" evidence="6"/>
<dbReference type="AlphaFoldDB" id="A0A366I597"/>
<evidence type="ECO:0000256" key="5">
    <source>
        <dbReference type="ARBA" id="ARBA00047925"/>
    </source>
</evidence>
<comment type="catalytic activity">
    <reaction evidence="5 6">
        <text>NAD(+) + ATP = ADP + NADP(+) + H(+)</text>
        <dbReference type="Rhea" id="RHEA:18629"/>
        <dbReference type="ChEBI" id="CHEBI:15378"/>
        <dbReference type="ChEBI" id="CHEBI:30616"/>
        <dbReference type="ChEBI" id="CHEBI:57540"/>
        <dbReference type="ChEBI" id="CHEBI:58349"/>
        <dbReference type="ChEBI" id="CHEBI:456216"/>
        <dbReference type="EC" id="2.7.1.23"/>
    </reaction>
</comment>
<dbReference type="GO" id="GO:0005524">
    <property type="term" value="F:ATP binding"/>
    <property type="evidence" value="ECO:0007669"/>
    <property type="project" value="UniProtKB-KW"/>
</dbReference>
<dbReference type="RefSeq" id="WP_113921073.1">
    <property type="nucleotide sequence ID" value="NZ_QNRX01000013.1"/>
</dbReference>
<dbReference type="GO" id="GO:0046872">
    <property type="term" value="F:metal ion binding"/>
    <property type="evidence" value="ECO:0007669"/>
    <property type="project" value="UniProtKB-UniRule"/>
</dbReference>
<evidence type="ECO:0000256" key="4">
    <source>
        <dbReference type="ARBA" id="ARBA00023027"/>
    </source>
</evidence>
<keyword evidence="6" id="KW-0547">Nucleotide-binding</keyword>
<feature type="binding site" evidence="6">
    <location>
        <position position="241"/>
    </location>
    <ligand>
        <name>NAD(+)</name>
        <dbReference type="ChEBI" id="CHEBI:57540"/>
    </ligand>
</feature>
<feature type="binding site" evidence="6">
    <location>
        <position position="169"/>
    </location>
    <ligand>
        <name>NAD(+)</name>
        <dbReference type="ChEBI" id="CHEBI:57540"/>
    </ligand>
</feature>
<feature type="binding site" evidence="6">
    <location>
        <position position="167"/>
    </location>
    <ligand>
        <name>NAD(+)</name>
        <dbReference type="ChEBI" id="CHEBI:57540"/>
    </ligand>
</feature>
<organism evidence="7 8">
    <name type="scientific">Alkalibaculum bacchi</name>
    <dbReference type="NCBI Taxonomy" id="645887"/>
    <lineage>
        <taxon>Bacteria</taxon>
        <taxon>Bacillati</taxon>
        <taxon>Bacillota</taxon>
        <taxon>Clostridia</taxon>
        <taxon>Eubacteriales</taxon>
        <taxon>Eubacteriaceae</taxon>
        <taxon>Alkalibaculum</taxon>
    </lineage>
</organism>
<gene>
    <name evidence="6" type="primary">nadK</name>
    <name evidence="7" type="ORF">DES36_1137</name>
</gene>
<keyword evidence="3 6" id="KW-0521">NADP</keyword>
<evidence type="ECO:0000256" key="3">
    <source>
        <dbReference type="ARBA" id="ARBA00022857"/>
    </source>
</evidence>
<dbReference type="GO" id="GO:0019674">
    <property type="term" value="P:NAD+ metabolic process"/>
    <property type="evidence" value="ECO:0007669"/>
    <property type="project" value="InterPro"/>
</dbReference>
<reference evidence="7 8" key="1">
    <citation type="submission" date="2018-06" db="EMBL/GenBank/DDBJ databases">
        <title>Genomic Encyclopedia of Type Strains, Phase IV (KMG-IV): sequencing the most valuable type-strain genomes for metagenomic binning, comparative biology and taxonomic classification.</title>
        <authorList>
            <person name="Goeker M."/>
        </authorList>
    </citation>
    <scope>NUCLEOTIDE SEQUENCE [LARGE SCALE GENOMIC DNA]</scope>
    <source>
        <strain evidence="7 8">DSM 22112</strain>
    </source>
</reference>
<comment type="subcellular location">
    <subcellularLocation>
        <location evidence="6">Cytoplasm</location>
    </subcellularLocation>
</comment>
<accession>A0A366I597</accession>
<feature type="binding site" evidence="6">
    <location>
        <begin position="68"/>
        <end position="69"/>
    </location>
    <ligand>
        <name>NAD(+)</name>
        <dbReference type="ChEBI" id="CHEBI:57540"/>
    </ligand>
</feature>
<dbReference type="OrthoDB" id="9774737at2"/>
<keyword evidence="1 6" id="KW-0808">Transferase</keyword>
<dbReference type="Gene3D" id="3.40.50.10330">
    <property type="entry name" value="Probable inorganic polyphosphate/atp-NAD kinase, domain 1"/>
    <property type="match status" value="1"/>
</dbReference>
<dbReference type="GO" id="GO:0051287">
    <property type="term" value="F:NAD binding"/>
    <property type="evidence" value="ECO:0007669"/>
    <property type="project" value="UniProtKB-ARBA"/>
</dbReference>
<dbReference type="InterPro" id="IPR017437">
    <property type="entry name" value="ATP-NAD_kinase_PpnK-typ_C"/>
</dbReference>
<keyword evidence="6" id="KW-0067">ATP-binding</keyword>
<comment type="caution">
    <text evidence="7">The sequence shown here is derived from an EMBL/GenBank/DDBJ whole genome shotgun (WGS) entry which is preliminary data.</text>
</comment>
<dbReference type="GO" id="GO:0006741">
    <property type="term" value="P:NADP+ biosynthetic process"/>
    <property type="evidence" value="ECO:0007669"/>
    <property type="project" value="UniProtKB-UniRule"/>
</dbReference>
<dbReference type="PANTHER" id="PTHR20275">
    <property type="entry name" value="NAD KINASE"/>
    <property type="match status" value="1"/>
</dbReference>
<evidence type="ECO:0000256" key="6">
    <source>
        <dbReference type="HAMAP-Rule" id="MF_00361"/>
    </source>
</evidence>
<dbReference type="EMBL" id="QNRX01000013">
    <property type="protein sequence ID" value="RBP61795.1"/>
    <property type="molecule type" value="Genomic_DNA"/>
</dbReference>
<comment type="caution">
    <text evidence="6">Lacks conserved residue(s) required for the propagation of feature annotation.</text>
</comment>
<dbReference type="PANTHER" id="PTHR20275:SF0">
    <property type="entry name" value="NAD KINASE"/>
    <property type="match status" value="1"/>
</dbReference>
<evidence type="ECO:0000256" key="2">
    <source>
        <dbReference type="ARBA" id="ARBA00022777"/>
    </source>
</evidence>
<keyword evidence="6" id="KW-0963">Cytoplasm</keyword>
<evidence type="ECO:0000313" key="7">
    <source>
        <dbReference type="EMBL" id="RBP61795.1"/>
    </source>
</evidence>
<keyword evidence="4 6" id="KW-0520">NAD</keyword>
<dbReference type="Proteomes" id="UP000253490">
    <property type="component" value="Unassembled WGS sequence"/>
</dbReference>
<dbReference type="GO" id="GO:0003951">
    <property type="term" value="F:NAD+ kinase activity"/>
    <property type="evidence" value="ECO:0007669"/>
    <property type="project" value="UniProtKB-UniRule"/>
</dbReference>
<comment type="similarity">
    <text evidence="6">Belongs to the NAD kinase family.</text>
</comment>
<evidence type="ECO:0000256" key="1">
    <source>
        <dbReference type="ARBA" id="ARBA00022679"/>
    </source>
</evidence>
<keyword evidence="8" id="KW-1185">Reference proteome</keyword>
<dbReference type="Pfam" id="PF20143">
    <property type="entry name" value="NAD_kinase_C"/>
    <property type="match status" value="1"/>
</dbReference>
<sequence length="283" mass="31910">MKDIGIYLNTMKEDSYYYGNYIINQLYSMGVHTYTTQEINDKLKNKKAIIDEEFLFDKTQCIIVLGGDGTMLAAVRKSSHRHIPIIGINFGKIGFLTEVEEKDIDITLDRLIKKEYTIEKRMMLEVDLNNGSECCLALNDIVISRGSDSRLITMNTYINEQLVEAYRADGLIISTPTGSTAYSLAAGGPIVEPECNVMVLTPICPHSLHNNRSIILNGSKQIDVMVVGKGDEHSVATIDGQIFINLESNKRVTIRRSSSEAHLIKFNENNFFEVLRYKLSEKK</sequence>